<evidence type="ECO:0000313" key="2">
    <source>
        <dbReference type="Proteomes" id="UP001333110"/>
    </source>
</evidence>
<comment type="caution">
    <text evidence="1">The sequence shown here is derived from an EMBL/GenBank/DDBJ whole genome shotgun (WGS) entry which is preliminary data.</text>
</comment>
<dbReference type="EMBL" id="JAUNZN010000001">
    <property type="protein sequence ID" value="KAK4830139.1"/>
    <property type="molecule type" value="Genomic_DNA"/>
</dbReference>
<organism evidence="1 2">
    <name type="scientific">Mycteria americana</name>
    <name type="common">Wood stork</name>
    <dbReference type="NCBI Taxonomy" id="33587"/>
    <lineage>
        <taxon>Eukaryota</taxon>
        <taxon>Metazoa</taxon>
        <taxon>Chordata</taxon>
        <taxon>Craniata</taxon>
        <taxon>Vertebrata</taxon>
        <taxon>Euteleostomi</taxon>
        <taxon>Archelosauria</taxon>
        <taxon>Archosauria</taxon>
        <taxon>Dinosauria</taxon>
        <taxon>Saurischia</taxon>
        <taxon>Theropoda</taxon>
        <taxon>Coelurosauria</taxon>
        <taxon>Aves</taxon>
        <taxon>Neognathae</taxon>
        <taxon>Neoaves</taxon>
        <taxon>Aequornithes</taxon>
        <taxon>Ciconiiformes</taxon>
        <taxon>Ciconiidae</taxon>
        <taxon>Mycteria</taxon>
    </lineage>
</organism>
<dbReference type="AlphaFoldDB" id="A0AAN7NTC4"/>
<evidence type="ECO:0008006" key="3">
    <source>
        <dbReference type="Google" id="ProtNLM"/>
    </source>
</evidence>
<proteinExistence type="predicted"/>
<gene>
    <name evidence="1" type="ORF">QYF61_008566</name>
</gene>
<dbReference type="PANTHER" id="PTHR33332">
    <property type="entry name" value="REVERSE TRANSCRIPTASE DOMAIN-CONTAINING PROTEIN"/>
    <property type="match status" value="1"/>
</dbReference>
<dbReference type="Proteomes" id="UP001333110">
    <property type="component" value="Unassembled WGS sequence"/>
</dbReference>
<sequence length="296" mass="34814">MARHCYLAYTLVQKQPEKCSLNDLNITHVNLVKFNKAKCKVLHQGGGNPQFWYRLGNKWIKSSSTEKDLGILVDENLDVRQECALAAQNANRTLGCIKRSVASRSREVILPLYSMRPLLEYCVQFWGPQYKKNMDLFKQFQRRGTKMIRGQEHRSSEERLSKLGLSSLGKRRLPDYLIGVFQYIKGAYKKDRECLFTRARSDRTRVSCFKLKEGRFRLDVRKKFFTVRVVRNRNRLPREVMDAPSLEVSKEECWDTARVCRDGIRKAKAQLELNLVRNVKNDKMAFYRYVAQKRKM</sequence>
<reference evidence="1 2" key="1">
    <citation type="journal article" date="2023" name="J. Hered.">
        <title>Chromosome-level genome of the wood stork (Mycteria americana) provides insight into avian chromosome evolution.</title>
        <authorList>
            <person name="Flamio R. Jr."/>
            <person name="Ramstad K.M."/>
        </authorList>
    </citation>
    <scope>NUCLEOTIDE SEQUENCE [LARGE SCALE GENOMIC DNA]</scope>
    <source>
        <strain evidence="1">JAX WOST 10</strain>
    </source>
</reference>
<dbReference type="PRINTS" id="PR01345">
    <property type="entry name" value="CERVTRCPTASE"/>
</dbReference>
<protein>
    <recommendedName>
        <fullName evidence="3">Reverse transcriptase</fullName>
    </recommendedName>
</protein>
<name>A0AAN7NTC4_MYCAM</name>
<evidence type="ECO:0000313" key="1">
    <source>
        <dbReference type="EMBL" id="KAK4830139.1"/>
    </source>
</evidence>
<keyword evidence="2" id="KW-1185">Reference proteome</keyword>
<accession>A0AAN7NTC4</accession>